<evidence type="ECO:0000313" key="7">
    <source>
        <dbReference type="EMBL" id="KAE9227133.1"/>
    </source>
</evidence>
<comment type="caution">
    <text evidence="5">The sequence shown here is derived from an EMBL/GenBank/DDBJ whole genome shotgun (WGS) entry which is preliminary data.</text>
</comment>
<dbReference type="Proteomes" id="UP000437068">
    <property type="component" value="Unassembled WGS sequence"/>
</dbReference>
<evidence type="ECO:0000313" key="10">
    <source>
        <dbReference type="Proteomes" id="UP000429523"/>
    </source>
</evidence>
<dbReference type="Proteomes" id="UP000476176">
    <property type="component" value="Unassembled WGS sequence"/>
</dbReference>
<dbReference type="Proteomes" id="UP000429523">
    <property type="component" value="Unassembled WGS sequence"/>
</dbReference>
<dbReference type="Proteomes" id="UP000440367">
    <property type="component" value="Unassembled WGS sequence"/>
</dbReference>
<evidence type="ECO:0000313" key="5">
    <source>
        <dbReference type="EMBL" id="KAE9143225.1"/>
    </source>
</evidence>
<dbReference type="EMBL" id="QXGC01000170">
    <property type="protein sequence ID" value="KAE9246445.1"/>
    <property type="molecule type" value="Genomic_DNA"/>
</dbReference>
<dbReference type="Proteomes" id="UP000441208">
    <property type="component" value="Unassembled WGS sequence"/>
</dbReference>
<dbReference type="AlphaFoldDB" id="A0A6A3U8C3"/>
<evidence type="ECO:0000313" key="6">
    <source>
        <dbReference type="EMBL" id="KAE9205884.1"/>
    </source>
</evidence>
<sequence length="52" mass="5241">MIGRGHVPCGSAASCLLMTNAAVAVSVLTVSTGPASSAWRVSRKLSRLSPSV</sequence>
<evidence type="ECO:0000313" key="14">
    <source>
        <dbReference type="Proteomes" id="UP000440732"/>
    </source>
</evidence>
<gene>
    <name evidence="9" type="ORF">PF001_g13089</name>
    <name evidence="7" type="ORF">PF002_g13909</name>
    <name evidence="8" type="ORF">PF004_g4791</name>
    <name evidence="6" type="ORF">PF005_g13228</name>
    <name evidence="5" type="ORF">PF006_g11722</name>
    <name evidence="3" type="ORF">PF007_g13238</name>
    <name evidence="1" type="ORF">PF009_g14689</name>
    <name evidence="4" type="ORF">PF010_g5165</name>
    <name evidence="2" type="ORF">PF011_g10532</name>
</gene>
<evidence type="ECO:0000313" key="2">
    <source>
        <dbReference type="EMBL" id="KAE9008874.1"/>
    </source>
</evidence>
<evidence type="ECO:0000313" key="15">
    <source>
        <dbReference type="Proteomes" id="UP000441208"/>
    </source>
</evidence>
<evidence type="ECO:0000313" key="4">
    <source>
        <dbReference type="EMBL" id="KAE9126790.1"/>
    </source>
</evidence>
<dbReference type="EMBL" id="QXFX01000186">
    <property type="protein sequence ID" value="KAE9126790.1"/>
    <property type="molecule type" value="Genomic_DNA"/>
</dbReference>
<evidence type="ECO:0000313" key="11">
    <source>
        <dbReference type="Proteomes" id="UP000433483"/>
    </source>
</evidence>
<dbReference type="EMBL" id="QXGD01000723">
    <property type="protein sequence ID" value="KAE9227133.1"/>
    <property type="molecule type" value="Genomic_DNA"/>
</dbReference>
<proteinExistence type="predicted"/>
<evidence type="ECO:0000313" key="18">
    <source>
        <dbReference type="Proteomes" id="UP000488956"/>
    </source>
</evidence>
<evidence type="ECO:0000313" key="3">
    <source>
        <dbReference type="EMBL" id="KAE9106877.1"/>
    </source>
</evidence>
<dbReference type="Proteomes" id="UP000488956">
    <property type="component" value="Unassembled WGS sequence"/>
</dbReference>
<keyword evidence="11" id="KW-1185">Reference proteome</keyword>
<evidence type="ECO:0000313" key="9">
    <source>
        <dbReference type="EMBL" id="KAE9304410.1"/>
    </source>
</evidence>
<dbReference type="EMBL" id="QXGB01000726">
    <property type="protein sequence ID" value="KAE9205884.1"/>
    <property type="molecule type" value="Genomic_DNA"/>
</dbReference>
<evidence type="ECO:0000313" key="12">
    <source>
        <dbReference type="Proteomes" id="UP000437068"/>
    </source>
</evidence>
<organism evidence="5 14">
    <name type="scientific">Phytophthora fragariae</name>
    <dbReference type="NCBI Taxonomy" id="53985"/>
    <lineage>
        <taxon>Eukaryota</taxon>
        <taxon>Sar</taxon>
        <taxon>Stramenopiles</taxon>
        <taxon>Oomycota</taxon>
        <taxon>Peronosporomycetes</taxon>
        <taxon>Peronosporales</taxon>
        <taxon>Peronosporaceae</taxon>
        <taxon>Phytophthora</taxon>
    </lineage>
</organism>
<evidence type="ECO:0000313" key="1">
    <source>
        <dbReference type="EMBL" id="KAE8935349.1"/>
    </source>
</evidence>
<reference evidence="10 11" key="1">
    <citation type="submission" date="2018-08" db="EMBL/GenBank/DDBJ databases">
        <title>Genomic investigation of the strawberry pathogen Phytophthora fragariae indicates pathogenicity is determined by transcriptional variation in three key races.</title>
        <authorList>
            <person name="Adams T.M."/>
            <person name="Armitage A.D."/>
            <person name="Sobczyk M.K."/>
            <person name="Bates H.J."/>
            <person name="Dunwell J.M."/>
            <person name="Nellist C.F."/>
            <person name="Harrison R.J."/>
        </authorList>
    </citation>
    <scope>NUCLEOTIDE SEQUENCE [LARGE SCALE GENOMIC DNA]</scope>
    <source>
        <strain evidence="9 12">A4</strain>
        <strain evidence="7 13">BC-1</strain>
        <strain evidence="8 17">BC-23</strain>
        <strain evidence="6 11">NOV-27</strain>
        <strain evidence="5 14">NOV-5</strain>
        <strain evidence="3 15">NOV-71</strain>
        <strain evidence="1 10">NOV-9</strain>
        <strain evidence="4 18">ONT-3</strain>
        <strain evidence="2 16">SCRP245</strain>
    </source>
</reference>
<evidence type="ECO:0000313" key="8">
    <source>
        <dbReference type="EMBL" id="KAE9246445.1"/>
    </source>
</evidence>
<dbReference type="PROSITE" id="PS51257">
    <property type="entry name" value="PROKAR_LIPOPROTEIN"/>
    <property type="match status" value="1"/>
</dbReference>
<evidence type="ECO:0000313" key="17">
    <source>
        <dbReference type="Proteomes" id="UP000476176"/>
    </source>
</evidence>
<dbReference type="EMBL" id="QXGF01000814">
    <property type="protein sequence ID" value="KAE8935349.1"/>
    <property type="molecule type" value="Genomic_DNA"/>
</dbReference>
<dbReference type="EMBL" id="QXGA01000635">
    <property type="protein sequence ID" value="KAE9143225.1"/>
    <property type="molecule type" value="Genomic_DNA"/>
</dbReference>
<dbReference type="EMBL" id="QXFZ01000723">
    <property type="protein sequence ID" value="KAE9106877.1"/>
    <property type="molecule type" value="Genomic_DNA"/>
</dbReference>
<protein>
    <submittedName>
        <fullName evidence="5">Uncharacterized protein</fullName>
    </submittedName>
</protein>
<name>A0A6A3U8C3_9STRA</name>
<evidence type="ECO:0000313" key="16">
    <source>
        <dbReference type="Proteomes" id="UP000460718"/>
    </source>
</evidence>
<evidence type="ECO:0000313" key="13">
    <source>
        <dbReference type="Proteomes" id="UP000440367"/>
    </source>
</evidence>
<dbReference type="EMBL" id="QXGE01000754">
    <property type="protein sequence ID" value="KAE9304410.1"/>
    <property type="molecule type" value="Genomic_DNA"/>
</dbReference>
<dbReference type="Proteomes" id="UP000440732">
    <property type="component" value="Unassembled WGS sequence"/>
</dbReference>
<accession>A0A6A3U8C3</accession>
<dbReference type="Proteomes" id="UP000433483">
    <property type="component" value="Unassembled WGS sequence"/>
</dbReference>
<dbReference type="EMBL" id="QXFW01000553">
    <property type="protein sequence ID" value="KAE9008874.1"/>
    <property type="molecule type" value="Genomic_DNA"/>
</dbReference>
<dbReference type="Proteomes" id="UP000460718">
    <property type="component" value="Unassembled WGS sequence"/>
</dbReference>